<dbReference type="GeneID" id="28863418"/>
<dbReference type="RefSeq" id="XP_018160557.1">
    <property type="nucleotide sequence ID" value="XM_018299311.1"/>
</dbReference>
<organism evidence="2 3">
    <name type="scientific">Colletotrichum higginsianum (strain IMI 349063)</name>
    <name type="common">Crucifer anthracnose fungus</name>
    <dbReference type="NCBI Taxonomy" id="759273"/>
    <lineage>
        <taxon>Eukaryota</taxon>
        <taxon>Fungi</taxon>
        <taxon>Dikarya</taxon>
        <taxon>Ascomycota</taxon>
        <taxon>Pezizomycotina</taxon>
        <taxon>Sordariomycetes</taxon>
        <taxon>Hypocreomycetidae</taxon>
        <taxon>Glomerellales</taxon>
        <taxon>Glomerellaceae</taxon>
        <taxon>Colletotrichum</taxon>
        <taxon>Colletotrichum destructivum species complex</taxon>
    </lineage>
</organism>
<evidence type="ECO:0000256" key="1">
    <source>
        <dbReference type="SAM" id="MobiDB-lite"/>
    </source>
</evidence>
<protein>
    <submittedName>
        <fullName evidence="2">Uncharacterized protein</fullName>
    </submittedName>
</protein>
<accession>A0A1B7YJ50</accession>
<keyword evidence="3" id="KW-1185">Reference proteome</keyword>
<evidence type="ECO:0000313" key="2">
    <source>
        <dbReference type="EMBL" id="OBR12040.1"/>
    </source>
</evidence>
<dbReference type="Proteomes" id="UP000092177">
    <property type="component" value="Chromosome 3"/>
</dbReference>
<dbReference type="KEGG" id="chig:CH63R_04336"/>
<proteinExistence type="predicted"/>
<gene>
    <name evidence="2" type="ORF">CH63R_04336</name>
</gene>
<dbReference type="AlphaFoldDB" id="A0A1B7YJ50"/>
<evidence type="ECO:0000313" key="3">
    <source>
        <dbReference type="Proteomes" id="UP000092177"/>
    </source>
</evidence>
<sequence length="59" mass="6755">MTPHRDHMIRGRLRQTESGPARATRMLFSRTGQAVERKPRGVFRPHPRGPAGLPRALER</sequence>
<feature type="region of interest" description="Disordered" evidence="1">
    <location>
        <begin position="1"/>
        <end position="59"/>
    </location>
</feature>
<comment type="caution">
    <text evidence="2">The sequence shown here is derived from an EMBL/GenBank/DDBJ whole genome shotgun (WGS) entry which is preliminary data.</text>
</comment>
<dbReference type="EMBL" id="LTAN01000003">
    <property type="protein sequence ID" value="OBR12040.1"/>
    <property type="molecule type" value="Genomic_DNA"/>
</dbReference>
<name>A0A1B7YJ50_COLHI</name>
<dbReference type="VEuPathDB" id="FungiDB:CH63R_04336"/>
<reference evidence="3" key="1">
    <citation type="journal article" date="2017" name="BMC Genomics">
        <title>Gapless genome assembly of Colletotrichum higginsianum reveals chromosome structure and association of transposable elements with secondary metabolite gene clusters.</title>
        <authorList>
            <person name="Dallery J.-F."/>
            <person name="Lapalu N."/>
            <person name="Zampounis A."/>
            <person name="Pigne S."/>
            <person name="Luyten I."/>
            <person name="Amselem J."/>
            <person name="Wittenberg A.H.J."/>
            <person name="Zhou S."/>
            <person name="de Queiroz M.V."/>
            <person name="Robin G.P."/>
            <person name="Auger A."/>
            <person name="Hainaut M."/>
            <person name="Henrissat B."/>
            <person name="Kim K.-T."/>
            <person name="Lee Y.-H."/>
            <person name="Lespinet O."/>
            <person name="Schwartz D.C."/>
            <person name="Thon M.R."/>
            <person name="O'Connell R.J."/>
        </authorList>
    </citation>
    <scope>NUCLEOTIDE SEQUENCE [LARGE SCALE GENOMIC DNA]</scope>
    <source>
        <strain evidence="3">IMI 349063</strain>
    </source>
</reference>